<evidence type="ECO:0000313" key="2">
    <source>
        <dbReference type="EMBL" id="UQC86634.1"/>
    </source>
</evidence>
<dbReference type="EMBL" id="CP019478">
    <property type="protein sequence ID" value="UQC86634.1"/>
    <property type="molecule type" value="Genomic_DNA"/>
</dbReference>
<evidence type="ECO:0000313" key="3">
    <source>
        <dbReference type="Proteomes" id="UP000830671"/>
    </source>
</evidence>
<dbReference type="Proteomes" id="UP000830671">
    <property type="component" value="Chromosome 6"/>
</dbReference>
<dbReference type="GeneID" id="73346110"/>
<evidence type="ECO:0000256" key="1">
    <source>
        <dbReference type="SAM" id="MobiDB-lite"/>
    </source>
</evidence>
<protein>
    <submittedName>
        <fullName evidence="2">Uncharacterized protein</fullName>
    </submittedName>
</protein>
<gene>
    <name evidence="2" type="ORF">CLUP02_12136</name>
</gene>
<feature type="region of interest" description="Disordered" evidence="1">
    <location>
        <begin position="131"/>
        <end position="150"/>
    </location>
</feature>
<reference evidence="2" key="1">
    <citation type="journal article" date="2021" name="Mol. Plant Microbe Interact.">
        <title>Complete Genome Sequence of the Plant-Pathogenic Fungus Colletotrichum lupini.</title>
        <authorList>
            <person name="Baroncelli R."/>
            <person name="Pensec F."/>
            <person name="Da Lio D."/>
            <person name="Boufleur T."/>
            <person name="Vicente I."/>
            <person name="Sarrocco S."/>
            <person name="Picot A."/>
            <person name="Baraldi E."/>
            <person name="Sukno S."/>
            <person name="Thon M."/>
            <person name="Le Floch G."/>
        </authorList>
    </citation>
    <scope>NUCLEOTIDE SEQUENCE</scope>
    <source>
        <strain evidence="2">IMI 504893</strain>
    </source>
</reference>
<organism evidence="2 3">
    <name type="scientific">Colletotrichum lupini</name>
    <dbReference type="NCBI Taxonomy" id="145971"/>
    <lineage>
        <taxon>Eukaryota</taxon>
        <taxon>Fungi</taxon>
        <taxon>Dikarya</taxon>
        <taxon>Ascomycota</taxon>
        <taxon>Pezizomycotina</taxon>
        <taxon>Sordariomycetes</taxon>
        <taxon>Hypocreomycetidae</taxon>
        <taxon>Glomerellales</taxon>
        <taxon>Glomerellaceae</taxon>
        <taxon>Colletotrichum</taxon>
        <taxon>Colletotrichum acutatum species complex</taxon>
    </lineage>
</organism>
<dbReference type="AlphaFoldDB" id="A0A9Q8WKE8"/>
<accession>A0A9Q8WKE8</accession>
<dbReference type="RefSeq" id="XP_049148245.1">
    <property type="nucleotide sequence ID" value="XM_049291100.1"/>
</dbReference>
<keyword evidence="3" id="KW-1185">Reference proteome</keyword>
<dbReference type="KEGG" id="clup:CLUP02_12136"/>
<name>A0A9Q8WKE8_9PEZI</name>
<sequence length="439" mass="48815">MDITLATNTIKSTKSLSSIANHHLIVFRLSSFYDIPPCVCMNNSPSLTATKEEMEAWAPDPVKRNKFIFQFHLNMMEAAREPERKAQQAHFIKVKNDTAWVYKELREKWKKEMAAAEKAAEEGDIRTPTQEDFMNVDRGGSSSQGGNASGKGRFDLSCIQDTRLPHYMFSLMLLCLSEISKNIEDGEATVHILRQNNFELAADKAITGAEARRVDLPMHGAGAGARDFAALTNDTMRLCLSVLTDLCRLHIRMSVQEYAVNEYTANAQPHFNLLRILGGWGNVNGPGLLMLRSMLAGTSTAAVLGLSAAIVGSSIWGTAALPFIVGSSLGFVLGSTRWYIVAVKESLLQLDNYPAILRLHLIANFPWKPELGRHNLDWYNARRFSSTWQMKSMLVASWLTAQPALDEIRSRTEAALVDNYLRQGGFEGDDQAGTPRESR</sequence>
<proteinExistence type="predicted"/>